<dbReference type="EMBL" id="JBBUTG010000003">
    <property type="protein sequence ID" value="MEK8030338.1"/>
    <property type="molecule type" value="Genomic_DNA"/>
</dbReference>
<feature type="repeat" description="TPR" evidence="1">
    <location>
        <begin position="653"/>
        <end position="686"/>
    </location>
</feature>
<feature type="transmembrane region" description="Helical" evidence="3">
    <location>
        <begin position="265"/>
        <end position="285"/>
    </location>
</feature>
<keyword evidence="1" id="KW-0802">TPR repeat</keyword>
<evidence type="ECO:0000256" key="2">
    <source>
        <dbReference type="SAM" id="MobiDB-lite"/>
    </source>
</evidence>
<feature type="transmembrane region" description="Helical" evidence="3">
    <location>
        <begin position="32"/>
        <end position="48"/>
    </location>
</feature>
<dbReference type="Gene3D" id="1.25.40.10">
    <property type="entry name" value="Tetratricopeptide repeat domain"/>
    <property type="match status" value="1"/>
</dbReference>
<feature type="transmembrane region" description="Helical" evidence="3">
    <location>
        <begin position="297"/>
        <end position="315"/>
    </location>
</feature>
<feature type="transmembrane region" description="Helical" evidence="3">
    <location>
        <begin position="206"/>
        <end position="229"/>
    </location>
</feature>
<keyword evidence="3" id="KW-0472">Membrane</keyword>
<proteinExistence type="predicted"/>
<dbReference type="InterPro" id="IPR006597">
    <property type="entry name" value="Sel1-like"/>
</dbReference>
<dbReference type="RefSeq" id="WP_341424705.1">
    <property type="nucleotide sequence ID" value="NZ_JBBUTG010000003.1"/>
</dbReference>
<keyword evidence="5" id="KW-1185">Reference proteome</keyword>
<dbReference type="SUPFAM" id="SSF81901">
    <property type="entry name" value="HCP-like"/>
    <property type="match status" value="1"/>
</dbReference>
<gene>
    <name evidence="4" type="ORF">AACH06_05830</name>
</gene>
<keyword evidence="3" id="KW-0812">Transmembrane</keyword>
<dbReference type="SMART" id="SM00028">
    <property type="entry name" value="TPR"/>
    <property type="match status" value="2"/>
</dbReference>
<name>A0ABU9BK48_9BURK</name>
<dbReference type="InterPro" id="IPR011990">
    <property type="entry name" value="TPR-like_helical_dom_sf"/>
</dbReference>
<feature type="transmembrane region" description="Helical" evidence="3">
    <location>
        <begin position="181"/>
        <end position="200"/>
    </location>
</feature>
<reference evidence="4 5" key="1">
    <citation type="submission" date="2024-04" db="EMBL/GenBank/DDBJ databases">
        <title>Novel species of the genus Ideonella isolated from streams.</title>
        <authorList>
            <person name="Lu H."/>
        </authorList>
    </citation>
    <scope>NUCLEOTIDE SEQUENCE [LARGE SCALE GENOMIC DNA]</scope>
    <source>
        <strain evidence="4 5">DXS29W</strain>
    </source>
</reference>
<sequence>MTHGIELDEPPFGHQPPPLEPASFPRRYRARLRWKVVAAAILLAGLVLVYFHPAAWLLALLGALCTLDALRREIVLRVDAIEVQGMLRHRVIAVGQIEGVRTQPQPYGMRAVTRLVVARADGGSMRLDGGWESDAAFEAWLARLPDLDEINQRAARDAIVSDPAWGDATDERWPRWQRWHATTRVAVLVLSALVIASVFWRRDLEAPLFAVALLPLILLAAVSVSSGRLRLDSSPSDLRPSLYGLLLLSSAALAIRQFSEVTLEHWAAILPATALLGALLVAWAWRLSPGRMEDAQRWPMIPVLVVYASAVLVLLDTRLDNDRGHADPAVVLAKHFSGGHWRLFSVDVSPLDVHANKRTYNVSLATYNNVSPGETVCVRQHPGRFGWAWTDIQPCSGAAVSAGTGAWPDPLYRALVLNAYTPERRGPLLKLLFAAQYDELDTRLSDLQRRFERREIGSMDVLVAYRDFYDPNPELDTLFDAWVAGHPQSYGARLARGIHRKFQATALHRAGFEKWVSPSANVEAVVDKQIEELEQSIALTAQPILSYVHLMDAANDRRDRQQMRQWLDRGLAVEPGSLALTRKYMALLGQERARDEFLAECRAAGMPTATLNTLEAMALVRRAQNLRHDKSEDAALALARQAIALEPFADDLTMALYEAAWILARQGQHQAAVDLLERAVRTSPTDGSVHALMASSLWRLGRRDESLQQVREAAELGWAPSQAYLGESLLKGQEVPQDEVEARQWLSKAAAAGNERARQLLRDHPSPR</sequence>
<feature type="region of interest" description="Disordered" evidence="2">
    <location>
        <begin position="1"/>
        <end position="20"/>
    </location>
</feature>
<evidence type="ECO:0000313" key="5">
    <source>
        <dbReference type="Proteomes" id="UP001371218"/>
    </source>
</evidence>
<keyword evidence="3" id="KW-1133">Transmembrane helix</keyword>
<evidence type="ECO:0000313" key="4">
    <source>
        <dbReference type="EMBL" id="MEK8030338.1"/>
    </source>
</evidence>
<dbReference type="Pfam" id="PF08238">
    <property type="entry name" value="Sel1"/>
    <property type="match status" value="1"/>
</dbReference>
<dbReference type="InterPro" id="IPR019734">
    <property type="entry name" value="TPR_rpt"/>
</dbReference>
<dbReference type="PROSITE" id="PS50005">
    <property type="entry name" value="TPR"/>
    <property type="match status" value="1"/>
</dbReference>
<evidence type="ECO:0000256" key="3">
    <source>
        <dbReference type="SAM" id="Phobius"/>
    </source>
</evidence>
<accession>A0ABU9BK48</accession>
<comment type="caution">
    <text evidence="4">The sequence shown here is derived from an EMBL/GenBank/DDBJ whole genome shotgun (WGS) entry which is preliminary data.</text>
</comment>
<organism evidence="4 5">
    <name type="scientific">Ideonella lacteola</name>
    <dbReference type="NCBI Taxonomy" id="2984193"/>
    <lineage>
        <taxon>Bacteria</taxon>
        <taxon>Pseudomonadati</taxon>
        <taxon>Pseudomonadota</taxon>
        <taxon>Betaproteobacteria</taxon>
        <taxon>Burkholderiales</taxon>
        <taxon>Sphaerotilaceae</taxon>
        <taxon>Ideonella</taxon>
    </lineage>
</organism>
<dbReference type="SMART" id="SM00671">
    <property type="entry name" value="SEL1"/>
    <property type="match status" value="1"/>
</dbReference>
<protein>
    <submittedName>
        <fullName evidence="4">Uncharacterized protein</fullName>
    </submittedName>
</protein>
<dbReference type="Proteomes" id="UP001371218">
    <property type="component" value="Unassembled WGS sequence"/>
</dbReference>
<evidence type="ECO:0000256" key="1">
    <source>
        <dbReference type="PROSITE-ProRule" id="PRU00339"/>
    </source>
</evidence>